<evidence type="ECO:0000313" key="4">
    <source>
        <dbReference type="Proteomes" id="UP001211006"/>
    </source>
</evidence>
<proteinExistence type="inferred from homology"/>
<evidence type="ECO:0000313" key="3">
    <source>
        <dbReference type="EMBL" id="MDB7908442.1"/>
    </source>
</evidence>
<dbReference type="AlphaFoldDB" id="A0AAW6C906"/>
<protein>
    <submittedName>
        <fullName evidence="3">Replication initiation protein</fullName>
    </submittedName>
</protein>
<evidence type="ECO:0000259" key="2">
    <source>
        <dbReference type="Pfam" id="PF01051"/>
    </source>
</evidence>
<accession>A0AAW6C906</accession>
<dbReference type="RefSeq" id="WP_024725188.1">
    <property type="nucleotide sequence ID" value="NZ_CANCWG010000038.1"/>
</dbReference>
<dbReference type="Pfam" id="PF01051">
    <property type="entry name" value="Rep3_N"/>
    <property type="match status" value="1"/>
</dbReference>
<comment type="similarity">
    <text evidence="1">Belongs to the initiator RepB protein family.</text>
</comment>
<dbReference type="GO" id="GO:0006270">
    <property type="term" value="P:DNA replication initiation"/>
    <property type="evidence" value="ECO:0007669"/>
    <property type="project" value="InterPro"/>
</dbReference>
<gene>
    <name evidence="3" type="ORF">PND83_20870</name>
</gene>
<dbReference type="SUPFAM" id="SSF46785">
    <property type="entry name" value="Winged helix' DNA-binding domain"/>
    <property type="match status" value="2"/>
</dbReference>
<feature type="domain" description="Initiator Rep protein WH1" evidence="2">
    <location>
        <begin position="22"/>
        <end position="163"/>
    </location>
</feature>
<dbReference type="Gene3D" id="1.10.10.10">
    <property type="entry name" value="Winged helix-like DNA-binding domain superfamily/Winged helix DNA-binding domain"/>
    <property type="match status" value="2"/>
</dbReference>
<dbReference type="InterPro" id="IPR036388">
    <property type="entry name" value="WH-like_DNA-bd_sf"/>
</dbReference>
<dbReference type="InterPro" id="IPR036390">
    <property type="entry name" value="WH_DNA-bd_sf"/>
</dbReference>
<sequence>MQVDKPAKPTLIRQKKGKIKAKSQFFRTARYGLTLQEHRIVYFAILRGQQLKRPFEPVTISIKEFMALCDLKGKSTYSVLRNISKKLLSRVLEVVYYNDEGTHLMQTNWISEFTYHLKQGTVTVTPNKTLQPFFEGKPYSETEYYFLIKFTSQYAERLYEIIKSFDHKTSADFEVDDLRKRLAVPEGQYVNYSMMRKRVLEPAVKDINEYTDLDITMHEKRGARNKVTDVIFTITKRNVPLLYDRVRAGEFDPPLSDEEQQITLEELLAGEDDQTAIEANIVE</sequence>
<evidence type="ECO:0000256" key="1">
    <source>
        <dbReference type="ARBA" id="ARBA00038283"/>
    </source>
</evidence>
<dbReference type="GO" id="GO:0003887">
    <property type="term" value="F:DNA-directed DNA polymerase activity"/>
    <property type="evidence" value="ECO:0007669"/>
    <property type="project" value="InterPro"/>
</dbReference>
<name>A0AAW6C906_FLAPL</name>
<comment type="caution">
    <text evidence="3">The sequence shown here is derived from an EMBL/GenBank/DDBJ whole genome shotgun (WGS) entry which is preliminary data.</text>
</comment>
<organism evidence="3 4">
    <name type="scientific">Flavonifractor plautii</name>
    <name type="common">Fusobacterium plautii</name>
    <dbReference type="NCBI Taxonomy" id="292800"/>
    <lineage>
        <taxon>Bacteria</taxon>
        <taxon>Bacillati</taxon>
        <taxon>Bacillota</taxon>
        <taxon>Clostridia</taxon>
        <taxon>Eubacteriales</taxon>
        <taxon>Oscillospiraceae</taxon>
        <taxon>Flavonifractor</taxon>
    </lineage>
</organism>
<reference evidence="3" key="1">
    <citation type="submission" date="2023-01" db="EMBL/GenBank/DDBJ databases">
        <title>Human gut microbiome strain richness.</title>
        <authorList>
            <person name="Chen-Liaw A."/>
        </authorList>
    </citation>
    <scope>NUCLEOTIDE SEQUENCE</scope>
    <source>
        <strain evidence="3">2225st1_A6_2225SCRN_200828</strain>
    </source>
</reference>
<dbReference type="EMBL" id="JAQLWO010000033">
    <property type="protein sequence ID" value="MDB7908442.1"/>
    <property type="molecule type" value="Genomic_DNA"/>
</dbReference>
<dbReference type="Proteomes" id="UP001211006">
    <property type="component" value="Unassembled WGS sequence"/>
</dbReference>
<dbReference type="InterPro" id="IPR000525">
    <property type="entry name" value="Initiator_Rep_WH1"/>
</dbReference>
<dbReference type="Pfam" id="PF21205">
    <property type="entry name" value="Rep3_C"/>
    <property type="match status" value="1"/>
</dbReference>